<dbReference type="Proteomes" id="UP000004750">
    <property type="component" value="Unassembled WGS sequence"/>
</dbReference>
<protein>
    <submittedName>
        <fullName evidence="1">Uncharacterized protein</fullName>
    </submittedName>
</protein>
<name>G9ZF58_9GAMM</name>
<sequence length="257" mass="25513">MIGAAARGRQVGSEQAAATAQCSLCRHDGRTSHAPAAGDNEQAPGIAFVREAAARAVLAAQPGGGEPVRGGGGIGEGVTVKVNGDELQGTDMFFVFLPEQRGFGAAETEGAHGADDGFGTTAVGAQAGRQVNGDGRYRRAVHGVDKVGVGSGKRTVQTDAIEGVNLDAACGRGVSGEVICGDEARKAGCICGVIGAGRAVLRMVCSDVMATQVQLTGNGEAVTAVVSRASDDGPVAVIGVVGKQARGAAAGGAFHEF</sequence>
<proteinExistence type="predicted"/>
<dbReference type="AlphaFoldDB" id="G9ZF58"/>
<comment type="caution">
    <text evidence="1">The sequence shown here is derived from an EMBL/GenBank/DDBJ whole genome shotgun (WGS) entry which is preliminary data.</text>
</comment>
<evidence type="ECO:0000313" key="1">
    <source>
        <dbReference type="EMBL" id="EHM54163.1"/>
    </source>
</evidence>
<organism evidence="1 2">
    <name type="scientific">Cardiobacterium valvarum F0432</name>
    <dbReference type="NCBI Taxonomy" id="797473"/>
    <lineage>
        <taxon>Bacteria</taxon>
        <taxon>Pseudomonadati</taxon>
        <taxon>Pseudomonadota</taxon>
        <taxon>Gammaproteobacteria</taxon>
        <taxon>Cardiobacteriales</taxon>
        <taxon>Cardiobacteriaceae</taxon>
        <taxon>Cardiobacterium</taxon>
    </lineage>
</organism>
<accession>G9ZF58</accession>
<evidence type="ECO:0000313" key="2">
    <source>
        <dbReference type="Proteomes" id="UP000004750"/>
    </source>
</evidence>
<reference evidence="1 2" key="1">
    <citation type="submission" date="2011-08" db="EMBL/GenBank/DDBJ databases">
        <authorList>
            <person name="Weinstock G."/>
            <person name="Sodergren E."/>
            <person name="Clifton S."/>
            <person name="Fulton L."/>
            <person name="Fulton B."/>
            <person name="Courtney L."/>
            <person name="Fronick C."/>
            <person name="Harrison M."/>
            <person name="Strong C."/>
            <person name="Farmer C."/>
            <person name="Delahaunty K."/>
            <person name="Markovic C."/>
            <person name="Hall O."/>
            <person name="Minx P."/>
            <person name="Tomlinson C."/>
            <person name="Mitreva M."/>
            <person name="Hou S."/>
            <person name="Chen J."/>
            <person name="Wollam A."/>
            <person name="Pepin K.H."/>
            <person name="Johnson M."/>
            <person name="Bhonagiri V."/>
            <person name="Zhang X."/>
            <person name="Suruliraj S."/>
            <person name="Warren W."/>
            <person name="Chinwalla A."/>
            <person name="Mardis E.R."/>
            <person name="Wilson R.K."/>
        </authorList>
    </citation>
    <scope>NUCLEOTIDE SEQUENCE [LARGE SCALE GENOMIC DNA]</scope>
    <source>
        <strain evidence="1 2">F0432</strain>
    </source>
</reference>
<dbReference type="HOGENOM" id="CLU_1080493_0_0_6"/>
<gene>
    <name evidence="1" type="ORF">HMPREF9080_01413</name>
</gene>
<dbReference type="EMBL" id="AGCM01000076">
    <property type="protein sequence ID" value="EHM54163.1"/>
    <property type="molecule type" value="Genomic_DNA"/>
</dbReference>